<evidence type="ECO:0000313" key="1">
    <source>
        <dbReference type="EMBL" id="GGH95456.1"/>
    </source>
</evidence>
<sequence>MKSDPDITVFYDGACPLCVREIGLLRRLAQADAICFEDVSPPDAAPSCDISRSRLMARFHARLPDGSVVEGARAFTEAWSRVPWLVWLRPLGSNVASRWLLDRLYDGFLKMRPGLQWLAGKMQ</sequence>
<protein>
    <submittedName>
        <fullName evidence="2">DUF393 domain-containing protein</fullName>
    </submittedName>
    <submittedName>
        <fullName evidence="1">Thiol-disulfide oxidoreductase</fullName>
    </submittedName>
</protein>
<dbReference type="Proteomes" id="UP000621856">
    <property type="component" value="Unassembled WGS sequence"/>
</dbReference>
<reference evidence="1" key="3">
    <citation type="submission" date="2020-09" db="EMBL/GenBank/DDBJ databases">
        <authorList>
            <person name="Sun Q."/>
            <person name="Zhou Y."/>
        </authorList>
    </citation>
    <scope>NUCLEOTIDE SEQUENCE</scope>
    <source>
        <strain evidence="1">CGMCC 1.14984</strain>
    </source>
</reference>
<reference evidence="1" key="1">
    <citation type="journal article" date="2014" name="Int. J. Syst. Evol. Microbiol.">
        <title>Complete genome sequence of Corynebacterium casei LMG S-19264T (=DSM 44701T), isolated from a smear-ripened cheese.</title>
        <authorList>
            <consortium name="US DOE Joint Genome Institute (JGI-PGF)"/>
            <person name="Walter F."/>
            <person name="Albersmeier A."/>
            <person name="Kalinowski J."/>
            <person name="Ruckert C."/>
        </authorList>
    </citation>
    <scope>NUCLEOTIDE SEQUENCE</scope>
    <source>
        <strain evidence="1">CGMCC 1.14984</strain>
    </source>
</reference>
<comment type="caution">
    <text evidence="1">The sequence shown here is derived from an EMBL/GenBank/DDBJ whole genome shotgun (WGS) entry which is preliminary data.</text>
</comment>
<accession>A0A8J3EQW2</accession>
<evidence type="ECO:0000313" key="4">
    <source>
        <dbReference type="Proteomes" id="UP000818603"/>
    </source>
</evidence>
<dbReference type="Pfam" id="PF04134">
    <property type="entry name" value="DCC1-like"/>
    <property type="match status" value="1"/>
</dbReference>
<dbReference type="PANTHER" id="PTHR34290:SF2">
    <property type="entry name" value="OS04G0668800 PROTEIN"/>
    <property type="match status" value="1"/>
</dbReference>
<proteinExistence type="predicted"/>
<organism evidence="1 3">
    <name type="scientific">Aquisalinus luteolus</name>
    <dbReference type="NCBI Taxonomy" id="1566827"/>
    <lineage>
        <taxon>Bacteria</taxon>
        <taxon>Pseudomonadati</taxon>
        <taxon>Pseudomonadota</taxon>
        <taxon>Alphaproteobacteria</taxon>
        <taxon>Parvularculales</taxon>
        <taxon>Parvularculaceae</taxon>
        <taxon>Aquisalinus</taxon>
    </lineage>
</organism>
<dbReference type="EMBL" id="BMGZ01000001">
    <property type="protein sequence ID" value="GGH95456.1"/>
    <property type="molecule type" value="Genomic_DNA"/>
</dbReference>
<dbReference type="Proteomes" id="UP000818603">
    <property type="component" value="Unassembled WGS sequence"/>
</dbReference>
<evidence type="ECO:0000313" key="2">
    <source>
        <dbReference type="EMBL" id="NHK27444.1"/>
    </source>
</evidence>
<reference evidence="2 4" key="2">
    <citation type="submission" date="2020-02" db="EMBL/GenBank/DDBJ databases">
        <title>Genome sequence of Parvularcula flava strain NH6-79.</title>
        <authorList>
            <person name="Abdul Karim M.H."/>
            <person name="Lam M.Q."/>
            <person name="Chen S.J."/>
            <person name="Yahya A."/>
            <person name="Shahir S."/>
            <person name="Shamsir M.S."/>
            <person name="Chong C.S."/>
        </authorList>
    </citation>
    <scope>NUCLEOTIDE SEQUENCE [LARGE SCALE GENOMIC DNA]</scope>
    <source>
        <strain evidence="2 4">NH6-79</strain>
    </source>
</reference>
<dbReference type="EMBL" id="VCJR02000001">
    <property type="protein sequence ID" value="NHK27444.1"/>
    <property type="molecule type" value="Genomic_DNA"/>
</dbReference>
<name>A0A8J3EQW2_9PROT</name>
<dbReference type="RefSeq" id="WP_155138405.1">
    <property type="nucleotide sequence ID" value="NZ_BMGZ01000001.1"/>
</dbReference>
<dbReference type="InterPro" id="IPR044691">
    <property type="entry name" value="DCC1_Trx"/>
</dbReference>
<dbReference type="GO" id="GO:0015035">
    <property type="term" value="F:protein-disulfide reductase activity"/>
    <property type="evidence" value="ECO:0007669"/>
    <property type="project" value="InterPro"/>
</dbReference>
<dbReference type="InterPro" id="IPR007263">
    <property type="entry name" value="DCC1-like"/>
</dbReference>
<keyword evidence="4" id="KW-1185">Reference proteome</keyword>
<gene>
    <name evidence="2" type="ORF">FF098_005965</name>
    <name evidence="1" type="ORF">GCM10011355_12040</name>
</gene>
<dbReference type="PANTHER" id="PTHR34290">
    <property type="entry name" value="SI:CH73-390P7.2"/>
    <property type="match status" value="1"/>
</dbReference>
<evidence type="ECO:0000313" key="3">
    <source>
        <dbReference type="Proteomes" id="UP000621856"/>
    </source>
</evidence>
<dbReference type="AlphaFoldDB" id="A0A8J3EQW2"/>